<sequence>MASYHIMVTYGEALLAPLAGIAPTLIALRVVTQTSQTEAEANQPVSHLTFRRTTRRNHTPAFGSLVSSLHLESTWEDEDVTNGTFCVADHEEVGNVVGEQIQLQDA</sequence>
<proteinExistence type="predicted"/>
<dbReference type="AlphaFoldDB" id="A0A8H5BH22"/>
<dbReference type="EMBL" id="JAACJJ010000019">
    <property type="protein sequence ID" value="KAF5323270.1"/>
    <property type="molecule type" value="Genomic_DNA"/>
</dbReference>
<reference evidence="1 2" key="1">
    <citation type="journal article" date="2020" name="ISME J.">
        <title>Uncovering the hidden diversity of litter-decomposition mechanisms in mushroom-forming fungi.</title>
        <authorList>
            <person name="Floudas D."/>
            <person name="Bentzer J."/>
            <person name="Ahren D."/>
            <person name="Johansson T."/>
            <person name="Persson P."/>
            <person name="Tunlid A."/>
        </authorList>
    </citation>
    <scope>NUCLEOTIDE SEQUENCE [LARGE SCALE GENOMIC DNA]</scope>
    <source>
        <strain evidence="1 2">CBS 101986</strain>
    </source>
</reference>
<gene>
    <name evidence="1" type="ORF">D9619_013477</name>
</gene>
<evidence type="ECO:0000313" key="1">
    <source>
        <dbReference type="EMBL" id="KAF5323270.1"/>
    </source>
</evidence>
<evidence type="ECO:0000313" key="2">
    <source>
        <dbReference type="Proteomes" id="UP000567179"/>
    </source>
</evidence>
<dbReference type="Proteomes" id="UP000567179">
    <property type="component" value="Unassembled WGS sequence"/>
</dbReference>
<organism evidence="1 2">
    <name type="scientific">Psilocybe cf. subviscida</name>
    <dbReference type="NCBI Taxonomy" id="2480587"/>
    <lineage>
        <taxon>Eukaryota</taxon>
        <taxon>Fungi</taxon>
        <taxon>Dikarya</taxon>
        <taxon>Basidiomycota</taxon>
        <taxon>Agaricomycotina</taxon>
        <taxon>Agaricomycetes</taxon>
        <taxon>Agaricomycetidae</taxon>
        <taxon>Agaricales</taxon>
        <taxon>Agaricineae</taxon>
        <taxon>Strophariaceae</taxon>
        <taxon>Psilocybe</taxon>
    </lineage>
</organism>
<comment type="caution">
    <text evidence="1">The sequence shown here is derived from an EMBL/GenBank/DDBJ whole genome shotgun (WGS) entry which is preliminary data.</text>
</comment>
<protein>
    <submittedName>
        <fullName evidence="1">Uncharacterized protein</fullName>
    </submittedName>
</protein>
<accession>A0A8H5BH22</accession>
<name>A0A8H5BH22_9AGAR</name>
<keyword evidence="2" id="KW-1185">Reference proteome</keyword>